<feature type="coiled-coil region" evidence="1">
    <location>
        <begin position="43"/>
        <end position="96"/>
    </location>
</feature>
<organism evidence="2 3">
    <name type="scientific">Cedecea neteri</name>
    <dbReference type="NCBI Taxonomy" id="158822"/>
    <lineage>
        <taxon>Bacteria</taxon>
        <taxon>Pseudomonadati</taxon>
        <taxon>Pseudomonadota</taxon>
        <taxon>Gammaproteobacteria</taxon>
        <taxon>Enterobacterales</taxon>
        <taxon>Enterobacteriaceae</taxon>
        <taxon>Cedecea</taxon>
    </lineage>
</organism>
<dbReference type="EMBL" id="CP009451">
    <property type="protein sequence ID" value="AIR06467.1"/>
    <property type="molecule type" value="Genomic_DNA"/>
</dbReference>
<dbReference type="AlphaFoldDB" id="A0A089Q1B9"/>
<keyword evidence="1" id="KW-0175">Coiled coil</keyword>
<evidence type="ECO:0000256" key="1">
    <source>
        <dbReference type="SAM" id="Coils"/>
    </source>
</evidence>
<keyword evidence="3" id="KW-1185">Reference proteome</keyword>
<dbReference type="KEGG" id="cnt:JT31_18170"/>
<accession>A0A089Q1B9</accession>
<protein>
    <submittedName>
        <fullName evidence="2">Prephenate dehydrogenase</fullName>
    </submittedName>
</protein>
<feature type="coiled-coil region" evidence="1">
    <location>
        <begin position="142"/>
        <end position="169"/>
    </location>
</feature>
<reference evidence="2 3" key="1">
    <citation type="submission" date="2014-09" db="EMBL/GenBank/DDBJ databases">
        <title>Cedecea neteri SSMD04 Genome Sequencing.</title>
        <authorList>
            <person name="Tan J.-Y."/>
        </authorList>
    </citation>
    <scope>NUCLEOTIDE SEQUENCE [LARGE SCALE GENOMIC DNA]</scope>
    <source>
        <strain evidence="2 3">SSMD04</strain>
    </source>
</reference>
<dbReference type="OrthoDB" id="6402824at2"/>
<dbReference type="InterPro" id="IPR010890">
    <property type="entry name" value="PriC"/>
</dbReference>
<dbReference type="Proteomes" id="UP000029481">
    <property type="component" value="Chromosome"/>
</dbReference>
<sequence>MKTASLLQALEARVVELAAAVEPVALLRASQARFDRKLFHTHSTQLKDYLQEAQANLAQLQLSVSHGKTDQVAFIAEKLVAQIAALQRELATAHLRKSEPQHKVQENLYEKLSTHQDYERRLLAMVSDRETQLTVQATLAGQQKLQRELAALEGRLQRCRQALARIEKAIERRERGLS</sequence>
<dbReference type="Pfam" id="PF07445">
    <property type="entry name" value="PriC"/>
    <property type="match status" value="1"/>
</dbReference>
<evidence type="ECO:0000313" key="3">
    <source>
        <dbReference type="Proteomes" id="UP000029481"/>
    </source>
</evidence>
<proteinExistence type="predicted"/>
<dbReference type="RefSeq" id="WP_038480201.1">
    <property type="nucleotide sequence ID" value="NZ_CP009451.1"/>
</dbReference>
<name>A0A089Q1B9_9ENTR</name>
<dbReference type="Gene3D" id="1.20.1270.340">
    <property type="match status" value="1"/>
</dbReference>
<dbReference type="InterPro" id="IPR038338">
    <property type="entry name" value="PriC_sf"/>
</dbReference>
<gene>
    <name evidence="2" type="ORF">JT31_18170</name>
</gene>
<evidence type="ECO:0000313" key="2">
    <source>
        <dbReference type="EMBL" id="AIR06467.1"/>
    </source>
</evidence>